<gene>
    <name evidence="3" type="ORF">SAMN06297468_1874</name>
</gene>
<dbReference type="RefSeq" id="WP_086437733.1">
    <property type="nucleotide sequence ID" value="NZ_FXWG01000002.1"/>
</dbReference>
<accession>A0A1Y6F4H5</accession>
<reference evidence="4" key="1">
    <citation type="submission" date="2017-04" db="EMBL/GenBank/DDBJ databases">
        <authorList>
            <person name="Varghese N."/>
            <person name="Submissions S."/>
        </authorList>
    </citation>
    <scope>NUCLEOTIDE SEQUENCE [LARGE SCALE GENOMIC DNA]</scope>
</reference>
<proteinExistence type="predicted"/>
<evidence type="ECO:0000313" key="3">
    <source>
        <dbReference type="EMBL" id="SMQ69687.1"/>
    </source>
</evidence>
<dbReference type="PRINTS" id="PR00625">
    <property type="entry name" value="JDOMAIN"/>
</dbReference>
<keyword evidence="3" id="KW-0238">DNA-binding</keyword>
<dbReference type="SMART" id="SM00271">
    <property type="entry name" value="DnaJ"/>
    <property type="match status" value="1"/>
</dbReference>
<dbReference type="EMBL" id="FXWG01000002">
    <property type="protein sequence ID" value="SMQ69687.1"/>
    <property type="molecule type" value="Genomic_DNA"/>
</dbReference>
<dbReference type="Gene3D" id="1.10.287.110">
    <property type="entry name" value="DnaJ domain"/>
    <property type="match status" value="1"/>
</dbReference>
<dbReference type="InterPro" id="IPR051938">
    <property type="entry name" value="Apopto_cytoskel_mod"/>
</dbReference>
<dbReference type="Pfam" id="PF00226">
    <property type="entry name" value="DnaJ"/>
    <property type="match status" value="1"/>
</dbReference>
<evidence type="ECO:0000259" key="2">
    <source>
        <dbReference type="PROSITE" id="PS50076"/>
    </source>
</evidence>
<dbReference type="Proteomes" id="UP000194420">
    <property type="component" value="Unassembled WGS sequence"/>
</dbReference>
<organism evidence="3 4">
    <name type="scientific">Altererythrobacter xiamenensis</name>
    <dbReference type="NCBI Taxonomy" id="1316679"/>
    <lineage>
        <taxon>Bacteria</taxon>
        <taxon>Pseudomonadati</taxon>
        <taxon>Pseudomonadota</taxon>
        <taxon>Alphaproteobacteria</taxon>
        <taxon>Sphingomonadales</taxon>
        <taxon>Erythrobacteraceae</taxon>
        <taxon>Altererythrobacter</taxon>
    </lineage>
</organism>
<evidence type="ECO:0000313" key="4">
    <source>
        <dbReference type="Proteomes" id="UP000194420"/>
    </source>
</evidence>
<name>A0A1Y6F4H5_9SPHN</name>
<feature type="domain" description="J" evidence="2">
    <location>
        <begin position="9"/>
        <end position="72"/>
    </location>
</feature>
<dbReference type="CDD" id="cd06257">
    <property type="entry name" value="DnaJ"/>
    <property type="match status" value="1"/>
</dbReference>
<dbReference type="PANTHER" id="PTHR44145">
    <property type="entry name" value="DNAJ HOMOLOG SUBFAMILY A MEMBER 3, MITOCHONDRIAL"/>
    <property type="match status" value="1"/>
</dbReference>
<protein>
    <submittedName>
        <fullName evidence="3">Curved DNA-binding protein</fullName>
    </submittedName>
</protein>
<dbReference type="PROSITE" id="PS50076">
    <property type="entry name" value="DNAJ_2"/>
    <property type="match status" value="1"/>
</dbReference>
<evidence type="ECO:0000256" key="1">
    <source>
        <dbReference type="ARBA" id="ARBA00023186"/>
    </source>
</evidence>
<dbReference type="OrthoDB" id="9779889at2"/>
<keyword evidence="1" id="KW-0143">Chaperone</keyword>
<dbReference type="AlphaFoldDB" id="A0A1Y6F4H5"/>
<dbReference type="InterPro" id="IPR036869">
    <property type="entry name" value="J_dom_sf"/>
</dbReference>
<sequence>MENGREFVDCYALLKVDPSCDAKMLEKAYRHFAQLYHPDHPETADVEMFQALNEAYRILRDPEKRDEYDQQHRIHRPTAYKAEAKPEDASIDQRGALDDAEAHEKMLAFLYKRRREHAEDPGVIRYFVQQHLDCSDESFDFHVWYLKSKGYVDVTEHGTLAITVEGVDHVIGMSRSAEEARILQISQSREES</sequence>
<dbReference type="SUPFAM" id="SSF46565">
    <property type="entry name" value="Chaperone J-domain"/>
    <property type="match status" value="1"/>
</dbReference>
<keyword evidence="4" id="KW-1185">Reference proteome</keyword>
<dbReference type="GO" id="GO:0003677">
    <property type="term" value="F:DNA binding"/>
    <property type="evidence" value="ECO:0007669"/>
    <property type="project" value="UniProtKB-KW"/>
</dbReference>
<dbReference type="PANTHER" id="PTHR44145:SF3">
    <property type="entry name" value="DNAJ HOMOLOG SUBFAMILY A MEMBER 3, MITOCHONDRIAL"/>
    <property type="match status" value="1"/>
</dbReference>
<dbReference type="InterPro" id="IPR001623">
    <property type="entry name" value="DnaJ_domain"/>
</dbReference>